<proteinExistence type="predicted"/>
<dbReference type="InterPro" id="IPR009057">
    <property type="entry name" value="Homeodomain-like_sf"/>
</dbReference>
<comment type="caution">
    <text evidence="2">The sequence shown here is derived from an EMBL/GenBank/DDBJ whole genome shotgun (WGS) entry which is preliminary data.</text>
</comment>
<sequence>MAYSADLRNKALNYYEQCKNISQTAATFNLSRNTLYLWIRLKKQTGSLKHQVTGLNAVKLDRQKLAQYVGQHPDAYLHEIAKHFDCTAATVCYALKQMGMTRKKRPPLTKNKTRPK</sequence>
<organism evidence="2 3">
    <name type="scientific">Neisseria elongata subsp. glycolytica ATCC 29315</name>
    <dbReference type="NCBI Taxonomy" id="546263"/>
    <lineage>
        <taxon>Bacteria</taxon>
        <taxon>Pseudomonadati</taxon>
        <taxon>Pseudomonadota</taxon>
        <taxon>Betaproteobacteria</taxon>
        <taxon>Neisseriales</taxon>
        <taxon>Neisseriaceae</taxon>
        <taxon>Neisseria</taxon>
    </lineage>
</organism>
<dbReference type="InterPro" id="IPR002622">
    <property type="entry name" value="Transposase_14"/>
</dbReference>
<gene>
    <name evidence="2" type="ORF">NEIELOOT_02378</name>
</gene>
<dbReference type="Pfam" id="PF01710">
    <property type="entry name" value="HTH_Tnp_IS630"/>
    <property type="match status" value="1"/>
</dbReference>
<dbReference type="SUPFAM" id="SSF46689">
    <property type="entry name" value="Homeodomain-like"/>
    <property type="match status" value="1"/>
</dbReference>
<dbReference type="EMBL" id="ADBF01000233">
    <property type="protein sequence ID" value="EFE48868.1"/>
    <property type="molecule type" value="Genomic_DNA"/>
</dbReference>
<protein>
    <submittedName>
        <fullName evidence="2">Transposase</fullName>
    </submittedName>
</protein>
<dbReference type="Proteomes" id="UP000005536">
    <property type="component" value="Unassembled WGS sequence"/>
</dbReference>
<evidence type="ECO:0000313" key="3">
    <source>
        <dbReference type="Proteomes" id="UP000005536"/>
    </source>
</evidence>
<evidence type="ECO:0000259" key="1">
    <source>
        <dbReference type="Pfam" id="PF01710"/>
    </source>
</evidence>
<name>D4DTH2_NEIEG</name>
<dbReference type="AlphaFoldDB" id="D4DTH2"/>
<reference evidence="2 3" key="1">
    <citation type="submission" date="2010-02" db="EMBL/GenBank/DDBJ databases">
        <authorList>
            <person name="Weinstock G."/>
            <person name="Sodergren E."/>
            <person name="Clifton S."/>
            <person name="Fulton L."/>
            <person name="Fulton B."/>
            <person name="Courtney L."/>
            <person name="Fronick C."/>
            <person name="Harrison M."/>
            <person name="Strong C."/>
            <person name="Farmer C."/>
            <person name="Delahaunty K."/>
            <person name="Markovic C."/>
            <person name="Hall O."/>
            <person name="Minx P."/>
            <person name="Tomlinson C."/>
            <person name="Mitreva M."/>
            <person name="Nelson J."/>
            <person name="Hou S."/>
            <person name="Wollam A."/>
            <person name="Pepin K.H."/>
            <person name="Johnson M."/>
            <person name="Bhonagiri V."/>
            <person name="Zhang X."/>
            <person name="Suruliraj S."/>
            <person name="Warren W."/>
            <person name="Chinwalla A."/>
            <person name="Mardis E.R."/>
            <person name="Wilson R.K."/>
        </authorList>
    </citation>
    <scope>NUCLEOTIDE SEQUENCE [LARGE SCALE GENOMIC DNA]</scope>
    <source>
        <strain evidence="2 3">ATCC 29315</strain>
    </source>
</reference>
<evidence type="ECO:0000313" key="2">
    <source>
        <dbReference type="EMBL" id="EFE48868.1"/>
    </source>
</evidence>
<feature type="domain" description="Transposase Synechocystis PCC 6803" evidence="1">
    <location>
        <begin position="1"/>
        <end position="114"/>
    </location>
</feature>
<accession>D4DTH2</accession>